<proteinExistence type="predicted"/>
<evidence type="ECO:0000313" key="2">
    <source>
        <dbReference type="Proteomes" id="UP000028547"/>
    </source>
</evidence>
<name>A0A084SWZ7_9BACT</name>
<evidence type="ECO:0008006" key="3">
    <source>
        <dbReference type="Google" id="ProtNLM"/>
    </source>
</evidence>
<reference evidence="1 2" key="1">
    <citation type="submission" date="2014-07" db="EMBL/GenBank/DDBJ databases">
        <title>Draft Genome Sequence of Gephyronic Acid Producer, Cystobacter violaceus Strain Cb vi76.</title>
        <authorList>
            <person name="Stevens D.C."/>
            <person name="Young J."/>
            <person name="Carmichael R."/>
            <person name="Tan J."/>
            <person name="Taylor R.E."/>
        </authorList>
    </citation>
    <scope>NUCLEOTIDE SEQUENCE [LARGE SCALE GENOMIC DNA]</scope>
    <source>
        <strain evidence="1 2">Cb vi76</strain>
    </source>
</reference>
<evidence type="ECO:0000313" key="1">
    <source>
        <dbReference type="EMBL" id="KFA92982.1"/>
    </source>
</evidence>
<dbReference type="AlphaFoldDB" id="A0A084SWZ7"/>
<dbReference type="Pfam" id="PF09544">
    <property type="entry name" value="DUF2381"/>
    <property type="match status" value="1"/>
</dbReference>
<accession>A0A084SWZ7</accession>
<dbReference type="InterPro" id="IPR011754">
    <property type="entry name" value="Mxa_paralog_2268"/>
</dbReference>
<gene>
    <name evidence="1" type="ORF">Q664_11885</name>
</gene>
<dbReference type="Proteomes" id="UP000028547">
    <property type="component" value="Unassembled WGS sequence"/>
</dbReference>
<comment type="caution">
    <text evidence="1">The sequence shown here is derived from an EMBL/GenBank/DDBJ whole genome shotgun (WGS) entry which is preliminary data.</text>
</comment>
<dbReference type="EMBL" id="JPMI01000075">
    <property type="protein sequence ID" value="KFA92982.1"/>
    <property type="molecule type" value="Genomic_DNA"/>
</dbReference>
<organism evidence="1 2">
    <name type="scientific">Archangium violaceum Cb vi76</name>
    <dbReference type="NCBI Taxonomy" id="1406225"/>
    <lineage>
        <taxon>Bacteria</taxon>
        <taxon>Pseudomonadati</taxon>
        <taxon>Myxococcota</taxon>
        <taxon>Myxococcia</taxon>
        <taxon>Myxococcales</taxon>
        <taxon>Cystobacterineae</taxon>
        <taxon>Archangiaceae</taxon>
        <taxon>Archangium</taxon>
    </lineage>
</organism>
<sequence length="307" mass="33768">MHVRPPALVSRVVVVLLALLLPHVTQADPSSWRPIVLSELPPGHMAEIRVAADVPTLVRFESELDPAGTRLQEQNSSPFESLDVSGRLLLLHPSASAWLLPRMHLQVRRMDGTSLILVLVPSPPALADAQVDVFLHPFSPGALRAALERVGAEHEALKLQYASSQAELARYRDDEFNADVAIAVLLLDDEASSHLVKDNVLEVKNADVRASAWFVRLAGRSAYVFLVMNRHRTENWTLGQGLILNDRTRESLPVIVRARPSIIPPGGSGRVVLVTRTPPSAGKARYEVQLQGPDGPRWQLCYYGAEL</sequence>
<protein>
    <recommendedName>
        <fullName evidence="3">DUF2381 family protein</fullName>
    </recommendedName>
</protein>